<dbReference type="FunFam" id="2.60.40.60:FF:000013">
    <property type="entry name" value="Cadherin EGF LAG seven-pass G-type receptor"/>
    <property type="match status" value="1"/>
</dbReference>
<dbReference type="InterPro" id="IPR015919">
    <property type="entry name" value="Cadherin-like_sf"/>
</dbReference>
<dbReference type="PROSITE" id="PS50268">
    <property type="entry name" value="CADHERIN_2"/>
    <property type="match status" value="7"/>
</dbReference>
<sequence>LIETLDYENVKKYVIQIQAKDEREFAENISFVNVTVEVLDVPDNVPAIRNSQFDIYINSNLGIGDIVYIVDACDIDSNTTLQYALSGLDRQYFDIDHFGIIRLSKEFGSQKEFSISVTVADDMAMTTSASFSFYIDSEEAFPAFKQLIEPKITVYENVTDYFIMQFETKNVSNGHRYSIAAGDCFEDFEMDSISGKLFVKHVDRERIPKFHLFIAVSDMNVTPMHTSYIEVIVEILDSNDNKPRFEQAVYKASLKENELKADALLRVTAFDDDLGSNARIHYSIIEGNIGDAFRIDPITGDLRNAIPLDRETIDKYRLIIEARDSGEPPLLDICIVEVSVLDENDNPPRFSKLLNVKISEGTNIGDVVFKIKTTDPDSNENSHNTYSIIAESQEKDIFVINPKTGYITLGKSLDRESQDRYRMKVVVNDGLFSVSTTLTITVTDVNDNAPIFSQPLYTFEIDRNNSSFDSIIGKVSAHDLDSGENSTIQFGISPESALFEVDPLTGEIMVLRSPISFDKSEFHIKVYASDNGVPPKSSVTNVRIVLCGSIGKVSARDLDSEESVEYLSRETIEVSARDLDTTESVENLSRETKENDDIHKISIMPVDHNSIMDSFEETSSGIAPTFRDKNVIFELSRRSKNSTIVGILPVDNTSSSSSSSRKPVFFIENNNFLRVLRESGEITLSNAIGANMNNTFSIEAIVKNSMLRHVPPSICQVQIMLNDYAPTPVFPEETYIVSLNETTSKELLRFNFIMPDDAEFEILSGNDGKLFCISKTGSLTLCGAPTQREHYYTLGLGILSNGYIRSQTTVEIHFTNAINTKFRIYPGNRMAWVRENISPGIRFLRLKPHLDDQQNSNFIFKIVDEEISEFFKIDENSGVLSTKQTFDREKRDAYLIPIAIHRNGITQPEVENITVFIDDVDDNPPEQSPIKVFVFSEGSEFFGDIDQLYPPDEDSINSGACSIADETSSLNVKFGESCAGVFESAPSGRHHIKLHYRENDLLIKYDMELLVTWLNETIIDNAILIEFLGTDRMAAEFLSRLRVSLQEMHLVVSSVLKNEMQLIRIAISILDRYGRVLPPLETKKIAEKFFSKKQNNFNIYDLKIYENALVKNCDSRSTEKGFITLRSKDTIWHSPSSCPRHKILKNQFNFGKTLKNSTIVNDIKTWNCGNETNCGSAFSTETPSLLKMILLCGSAILLFSLILVSLVLGILYIRRQARKDPSKTNNKHNVTDIHLVPTYEASANPKYYTVENYVNEHLYASKQGCLNEAYSQMSTASERSVASSLQSLQVALTLLLQGIA</sequence>
<keyword evidence="10" id="KW-1015">Disulfide bond</keyword>
<evidence type="ECO:0000256" key="4">
    <source>
        <dbReference type="ARBA" id="ARBA00022729"/>
    </source>
</evidence>
<dbReference type="WBParaSite" id="ACRNAN_scaffold10042.g11999.t1">
    <property type="protein sequence ID" value="ACRNAN_scaffold10042.g11999.t1"/>
    <property type="gene ID" value="ACRNAN_scaffold10042.g11999"/>
</dbReference>
<dbReference type="SMART" id="SM00112">
    <property type="entry name" value="CA"/>
    <property type="match status" value="5"/>
</dbReference>
<feature type="domain" description="Cadherin" evidence="14">
    <location>
        <begin position="453"/>
        <end position="547"/>
    </location>
</feature>
<evidence type="ECO:0000256" key="12">
    <source>
        <dbReference type="PROSITE-ProRule" id="PRU00043"/>
    </source>
</evidence>
<feature type="domain" description="Cadherin" evidence="14">
    <location>
        <begin position="825"/>
        <end position="927"/>
    </location>
</feature>
<dbReference type="InterPro" id="IPR039808">
    <property type="entry name" value="Cadherin"/>
</dbReference>
<dbReference type="GO" id="GO:0045296">
    <property type="term" value="F:cadherin binding"/>
    <property type="evidence" value="ECO:0007669"/>
    <property type="project" value="TreeGrafter"/>
</dbReference>
<feature type="domain" description="Cadherin" evidence="14">
    <location>
        <begin position="350"/>
        <end position="452"/>
    </location>
</feature>
<keyword evidence="11" id="KW-0325">Glycoprotein</keyword>
<keyword evidence="8 13" id="KW-1133">Transmembrane helix</keyword>
<dbReference type="PRINTS" id="PR00205">
    <property type="entry name" value="CADHERIN"/>
</dbReference>
<protein>
    <submittedName>
        <fullName evidence="16">Cadherin domain-containing protein</fullName>
    </submittedName>
</protein>
<dbReference type="PANTHER" id="PTHR24027">
    <property type="entry name" value="CADHERIN-23"/>
    <property type="match status" value="1"/>
</dbReference>
<evidence type="ECO:0000256" key="3">
    <source>
        <dbReference type="ARBA" id="ARBA00022692"/>
    </source>
</evidence>
<dbReference type="Pfam" id="PF00028">
    <property type="entry name" value="Cadherin"/>
    <property type="match status" value="4"/>
</dbReference>
<evidence type="ECO:0000256" key="7">
    <source>
        <dbReference type="ARBA" id="ARBA00022889"/>
    </source>
</evidence>
<dbReference type="InterPro" id="IPR020894">
    <property type="entry name" value="Cadherin_CS"/>
</dbReference>
<keyword evidence="7" id="KW-0130">Cell adhesion</keyword>
<evidence type="ECO:0000256" key="9">
    <source>
        <dbReference type="ARBA" id="ARBA00023136"/>
    </source>
</evidence>
<keyword evidence="2" id="KW-0245">EGF-like domain</keyword>
<comment type="subcellular location">
    <subcellularLocation>
        <location evidence="1">Membrane</location>
        <topology evidence="1">Single-pass membrane protein</topology>
    </subcellularLocation>
</comment>
<dbReference type="CDD" id="cd11304">
    <property type="entry name" value="Cadherin_repeat"/>
    <property type="match status" value="6"/>
</dbReference>
<dbReference type="GO" id="GO:0008013">
    <property type="term" value="F:beta-catenin binding"/>
    <property type="evidence" value="ECO:0007669"/>
    <property type="project" value="TreeGrafter"/>
</dbReference>
<dbReference type="InterPro" id="IPR002126">
    <property type="entry name" value="Cadherin-like_dom"/>
</dbReference>
<reference evidence="16" key="1">
    <citation type="submission" date="2022-11" db="UniProtKB">
        <authorList>
            <consortium name="WormBaseParasite"/>
        </authorList>
    </citation>
    <scope>IDENTIFICATION</scope>
</reference>
<evidence type="ECO:0000313" key="16">
    <source>
        <dbReference type="WBParaSite" id="ACRNAN_scaffold10042.g11999.t1"/>
    </source>
</evidence>
<dbReference type="GO" id="GO:0007043">
    <property type="term" value="P:cell-cell junction assembly"/>
    <property type="evidence" value="ECO:0007669"/>
    <property type="project" value="TreeGrafter"/>
</dbReference>
<dbReference type="GO" id="GO:0016339">
    <property type="term" value="P:calcium-dependent cell-cell adhesion via plasma membrane cell adhesion molecules"/>
    <property type="evidence" value="ECO:0007669"/>
    <property type="project" value="TreeGrafter"/>
</dbReference>
<dbReference type="PANTHER" id="PTHR24027:SF422">
    <property type="entry name" value="CADHERIN DOMAIN-CONTAINING PROTEIN"/>
    <property type="match status" value="1"/>
</dbReference>
<evidence type="ECO:0000256" key="13">
    <source>
        <dbReference type="SAM" id="Phobius"/>
    </source>
</evidence>
<feature type="domain" description="Cadherin" evidence="14">
    <location>
        <begin position="5"/>
        <end position="48"/>
    </location>
</feature>
<evidence type="ECO:0000256" key="11">
    <source>
        <dbReference type="ARBA" id="ARBA00023180"/>
    </source>
</evidence>
<accession>A0A914CF94</accession>
<proteinExistence type="predicted"/>
<organism evidence="15 16">
    <name type="scientific">Acrobeloides nanus</name>
    <dbReference type="NCBI Taxonomy" id="290746"/>
    <lineage>
        <taxon>Eukaryota</taxon>
        <taxon>Metazoa</taxon>
        <taxon>Ecdysozoa</taxon>
        <taxon>Nematoda</taxon>
        <taxon>Chromadorea</taxon>
        <taxon>Rhabditida</taxon>
        <taxon>Tylenchina</taxon>
        <taxon>Cephalobomorpha</taxon>
        <taxon>Cephaloboidea</taxon>
        <taxon>Cephalobidae</taxon>
        <taxon>Acrobeloides</taxon>
    </lineage>
</organism>
<dbReference type="GO" id="GO:0044331">
    <property type="term" value="P:cell-cell adhesion mediated by cadherin"/>
    <property type="evidence" value="ECO:0007669"/>
    <property type="project" value="TreeGrafter"/>
</dbReference>
<feature type="domain" description="Cadherin" evidence="14">
    <location>
        <begin position="176"/>
        <end position="245"/>
    </location>
</feature>
<dbReference type="Proteomes" id="UP000887540">
    <property type="component" value="Unplaced"/>
</dbReference>
<dbReference type="GO" id="GO:0007156">
    <property type="term" value="P:homophilic cell adhesion via plasma membrane adhesion molecules"/>
    <property type="evidence" value="ECO:0007669"/>
    <property type="project" value="InterPro"/>
</dbReference>
<keyword evidence="3 13" id="KW-0812">Transmembrane</keyword>
<dbReference type="GO" id="GO:0016477">
    <property type="term" value="P:cell migration"/>
    <property type="evidence" value="ECO:0007669"/>
    <property type="project" value="TreeGrafter"/>
</dbReference>
<evidence type="ECO:0000259" key="14">
    <source>
        <dbReference type="PROSITE" id="PS50268"/>
    </source>
</evidence>
<dbReference type="Gene3D" id="2.60.40.60">
    <property type="entry name" value="Cadherins"/>
    <property type="match status" value="7"/>
</dbReference>
<feature type="transmembrane region" description="Helical" evidence="13">
    <location>
        <begin position="1188"/>
        <end position="1213"/>
    </location>
</feature>
<dbReference type="PROSITE" id="PS00232">
    <property type="entry name" value="CADHERIN_1"/>
    <property type="match status" value="2"/>
</dbReference>
<evidence type="ECO:0000256" key="2">
    <source>
        <dbReference type="ARBA" id="ARBA00022536"/>
    </source>
</evidence>
<dbReference type="GO" id="GO:0034332">
    <property type="term" value="P:adherens junction organization"/>
    <property type="evidence" value="ECO:0007669"/>
    <property type="project" value="TreeGrafter"/>
</dbReference>
<dbReference type="GO" id="GO:0005912">
    <property type="term" value="C:adherens junction"/>
    <property type="evidence" value="ECO:0007669"/>
    <property type="project" value="TreeGrafter"/>
</dbReference>
<dbReference type="FunFam" id="2.60.40.60:FF:000024">
    <property type="entry name" value="FAT atypical cadherin 3"/>
    <property type="match status" value="1"/>
</dbReference>
<dbReference type="SUPFAM" id="SSF49313">
    <property type="entry name" value="Cadherin-like"/>
    <property type="match status" value="6"/>
</dbReference>
<feature type="domain" description="Cadherin" evidence="14">
    <location>
        <begin position="246"/>
        <end position="350"/>
    </location>
</feature>
<keyword evidence="6 12" id="KW-0106">Calcium</keyword>
<evidence type="ECO:0000256" key="5">
    <source>
        <dbReference type="ARBA" id="ARBA00022737"/>
    </source>
</evidence>
<name>A0A914CF94_9BILA</name>
<keyword evidence="9 13" id="KW-0472">Membrane</keyword>
<keyword evidence="5" id="KW-0677">Repeat</keyword>
<dbReference type="GO" id="GO:0000902">
    <property type="term" value="P:cell morphogenesis"/>
    <property type="evidence" value="ECO:0007669"/>
    <property type="project" value="TreeGrafter"/>
</dbReference>
<dbReference type="GO" id="GO:0005509">
    <property type="term" value="F:calcium ion binding"/>
    <property type="evidence" value="ECO:0007669"/>
    <property type="project" value="UniProtKB-UniRule"/>
</dbReference>
<keyword evidence="4" id="KW-0732">Signal</keyword>
<dbReference type="GO" id="GO:0030855">
    <property type="term" value="P:epithelial cell differentiation"/>
    <property type="evidence" value="ECO:0007669"/>
    <property type="project" value="UniProtKB-ARBA"/>
</dbReference>
<keyword evidence="15" id="KW-1185">Reference proteome</keyword>
<feature type="domain" description="Cadherin" evidence="14">
    <location>
        <begin position="49"/>
        <end position="144"/>
    </location>
</feature>
<evidence type="ECO:0000256" key="1">
    <source>
        <dbReference type="ARBA" id="ARBA00004167"/>
    </source>
</evidence>
<dbReference type="GO" id="GO:0016342">
    <property type="term" value="C:catenin complex"/>
    <property type="evidence" value="ECO:0007669"/>
    <property type="project" value="TreeGrafter"/>
</dbReference>
<evidence type="ECO:0000256" key="8">
    <source>
        <dbReference type="ARBA" id="ARBA00022989"/>
    </source>
</evidence>
<evidence type="ECO:0000313" key="15">
    <source>
        <dbReference type="Proteomes" id="UP000887540"/>
    </source>
</evidence>
<evidence type="ECO:0000256" key="10">
    <source>
        <dbReference type="ARBA" id="ARBA00023157"/>
    </source>
</evidence>
<evidence type="ECO:0000256" key="6">
    <source>
        <dbReference type="ARBA" id="ARBA00022837"/>
    </source>
</evidence>